<evidence type="ECO:0000256" key="3">
    <source>
        <dbReference type="ARBA" id="ARBA00022801"/>
    </source>
</evidence>
<dbReference type="InterPro" id="IPR007743">
    <property type="entry name" value="Immunity-related_GTPase-like"/>
</dbReference>
<evidence type="ECO:0000256" key="1">
    <source>
        <dbReference type="ARBA" id="ARBA00005429"/>
    </source>
</evidence>
<dbReference type="RefSeq" id="XP_013381783.1">
    <property type="nucleotide sequence ID" value="XM_013526329.1"/>
</dbReference>
<sequence>MAENVQHGPFSLEKRDIEKARKVVENHGVKDIVEHMKTKLNEIENVTVNIAVAGVAGSGKSTFINTIRGIKSRDKGGAVVGCKATTKEPTPYPFPTNANVTLWDIPGFGTEGFEREHYTEKVKLDRYDFFLIFTHKRFTENDAWLAGEVKRQNKELFLVRTHIDVDIETMKDELAETFEESKILDQIREDTNQKLKTGPIFGMGKPRKIYLISALLRDTKKWEFENLVDDMKKILNGTQRQVLSLALCNLSEKLIKEKCDALRARIWLVAGVCGGAGAIPIPIADGVVCGGILQRTVNDYKTKLGLDAASLKRLSDQTGVSYEILVSTADQYLKISVSASTSAIVKHYAARAGKYALSVGSRWIPVLGPVIGASLNFGTTYVLLQNILSDMEKAAIHVVKTVLKFHPT</sequence>
<keyword evidence="4" id="KW-0342">GTP-binding</keyword>
<gene>
    <name evidence="7" type="primary">LOC106152655</name>
</gene>
<evidence type="ECO:0000256" key="4">
    <source>
        <dbReference type="ARBA" id="ARBA00023134"/>
    </source>
</evidence>
<dbReference type="SUPFAM" id="SSF52540">
    <property type="entry name" value="P-loop containing nucleoside triphosphate hydrolases"/>
    <property type="match status" value="1"/>
</dbReference>
<dbReference type="InterPro" id="IPR027417">
    <property type="entry name" value="P-loop_NTPase"/>
</dbReference>
<dbReference type="InterPro" id="IPR030385">
    <property type="entry name" value="G_IRG_dom"/>
</dbReference>
<feature type="domain" description="IRG-type G" evidence="5">
    <location>
        <begin position="46"/>
        <end position="234"/>
    </location>
</feature>
<dbReference type="OrthoDB" id="10003175at2759"/>
<accession>A0A1S3H708</accession>
<dbReference type="Gene3D" id="3.40.50.300">
    <property type="entry name" value="P-loop containing nucleotide triphosphate hydrolases"/>
    <property type="match status" value="1"/>
</dbReference>
<dbReference type="FunFam" id="3.40.50.300:FF:000541">
    <property type="entry name" value="Immunity related GTPase M"/>
    <property type="match status" value="1"/>
</dbReference>
<evidence type="ECO:0000313" key="6">
    <source>
        <dbReference type="Proteomes" id="UP000085678"/>
    </source>
</evidence>
<dbReference type="Pfam" id="PF05049">
    <property type="entry name" value="IIGP"/>
    <property type="match status" value="1"/>
</dbReference>
<organism evidence="6 7">
    <name type="scientific">Lingula anatina</name>
    <name type="common">Brachiopod</name>
    <name type="synonym">Lingula unguis</name>
    <dbReference type="NCBI Taxonomy" id="7574"/>
    <lineage>
        <taxon>Eukaryota</taxon>
        <taxon>Metazoa</taxon>
        <taxon>Spiralia</taxon>
        <taxon>Lophotrochozoa</taxon>
        <taxon>Brachiopoda</taxon>
        <taxon>Linguliformea</taxon>
        <taxon>Lingulata</taxon>
        <taxon>Lingulida</taxon>
        <taxon>Linguloidea</taxon>
        <taxon>Lingulidae</taxon>
        <taxon>Lingula</taxon>
    </lineage>
</organism>
<reference evidence="7" key="1">
    <citation type="submission" date="2025-08" db="UniProtKB">
        <authorList>
            <consortium name="RefSeq"/>
        </authorList>
    </citation>
    <scope>IDENTIFICATION</scope>
    <source>
        <tissue evidence="7">Gonads</tissue>
    </source>
</reference>
<keyword evidence="3" id="KW-0378">Hydrolase</keyword>
<keyword evidence="2" id="KW-0547">Nucleotide-binding</keyword>
<dbReference type="GeneID" id="106152655"/>
<keyword evidence="6" id="KW-1185">Reference proteome</keyword>
<evidence type="ECO:0000259" key="5">
    <source>
        <dbReference type="PROSITE" id="PS51716"/>
    </source>
</evidence>
<dbReference type="AlphaFoldDB" id="A0A1S3H708"/>
<dbReference type="GO" id="GO:0016787">
    <property type="term" value="F:hydrolase activity"/>
    <property type="evidence" value="ECO:0007669"/>
    <property type="project" value="UniProtKB-KW"/>
</dbReference>
<protein>
    <submittedName>
        <fullName evidence="7">Interferon-inducible GTPase 5-like</fullName>
    </submittedName>
</protein>
<dbReference type="GO" id="GO:0005525">
    <property type="term" value="F:GTP binding"/>
    <property type="evidence" value="ECO:0007669"/>
    <property type="project" value="UniProtKB-KW"/>
</dbReference>
<dbReference type="InParanoid" id="A0A1S3H708"/>
<name>A0A1S3H708_LINAN</name>
<comment type="similarity">
    <text evidence="1">Belongs to the TRAFAC class dynamin-like GTPase superfamily. IRG family.</text>
</comment>
<evidence type="ECO:0000313" key="7">
    <source>
        <dbReference type="RefSeq" id="XP_013381783.1"/>
    </source>
</evidence>
<dbReference type="GO" id="GO:0016020">
    <property type="term" value="C:membrane"/>
    <property type="evidence" value="ECO:0007669"/>
    <property type="project" value="InterPro"/>
</dbReference>
<dbReference type="PANTHER" id="PTHR32341">
    <property type="entry name" value="INTERFERON-INDUCIBLE GTPASE"/>
    <property type="match status" value="1"/>
</dbReference>
<proteinExistence type="inferred from homology"/>
<evidence type="ECO:0000256" key="2">
    <source>
        <dbReference type="ARBA" id="ARBA00022741"/>
    </source>
</evidence>
<dbReference type="Proteomes" id="UP000085678">
    <property type="component" value="Unplaced"/>
</dbReference>
<dbReference type="PROSITE" id="PS51716">
    <property type="entry name" value="G_IRG"/>
    <property type="match status" value="1"/>
</dbReference>
<dbReference type="KEGG" id="lak:106152655"/>
<dbReference type="InterPro" id="IPR051515">
    <property type="entry name" value="IRG"/>
</dbReference>
<dbReference type="PANTHER" id="PTHR32341:SF10">
    <property type="entry name" value="INTERFERON-INDUCIBLE GTPASE 5"/>
    <property type="match status" value="1"/>
</dbReference>